<feature type="active site" evidence="11">
    <location>
        <position position="65"/>
    </location>
</feature>
<keyword evidence="9 13" id="KW-0413">Isomerase</keyword>
<dbReference type="HAMAP" id="MF_00202">
    <property type="entry name" value="Idi"/>
    <property type="match status" value="1"/>
</dbReference>
<dbReference type="UniPathway" id="UPA00059">
    <property type="reaction ID" value="UER00104"/>
</dbReference>
<dbReference type="NCBIfam" id="TIGR02150">
    <property type="entry name" value="IPP_isom_1"/>
    <property type="match status" value="1"/>
</dbReference>
<dbReference type="PROSITE" id="PS51462">
    <property type="entry name" value="NUDIX"/>
    <property type="match status" value="1"/>
</dbReference>
<dbReference type="PIRSF" id="PIRSF018427">
    <property type="entry name" value="Isopntndiph_ism"/>
    <property type="match status" value="1"/>
</dbReference>
<comment type="pathway">
    <text evidence="1">Isoprenoid biosynthesis; dimethylallyl diphosphate biosynthesis; dimethylallyl diphosphate from isopentenyl diphosphate: step 1/1.</text>
</comment>
<evidence type="ECO:0000313" key="14">
    <source>
        <dbReference type="Proteomes" id="UP000537204"/>
    </source>
</evidence>
<dbReference type="InterPro" id="IPR056375">
    <property type="entry name" value="Idi_bact"/>
</dbReference>
<dbReference type="EMBL" id="JACHCE010000004">
    <property type="protein sequence ID" value="MBB5636984.1"/>
    <property type="molecule type" value="Genomic_DNA"/>
</dbReference>
<evidence type="ECO:0000256" key="10">
    <source>
        <dbReference type="NCBIfam" id="TIGR02150"/>
    </source>
</evidence>
<dbReference type="Proteomes" id="UP000537204">
    <property type="component" value="Unassembled WGS sequence"/>
</dbReference>
<dbReference type="AlphaFoldDB" id="A0A7W9E070"/>
<keyword evidence="7" id="KW-0464">Manganese</keyword>
<dbReference type="Gene3D" id="3.90.79.10">
    <property type="entry name" value="Nucleoside Triphosphate Pyrophosphohydrolase"/>
    <property type="match status" value="1"/>
</dbReference>
<evidence type="ECO:0000256" key="1">
    <source>
        <dbReference type="ARBA" id="ARBA00004826"/>
    </source>
</evidence>
<dbReference type="GO" id="GO:0005737">
    <property type="term" value="C:cytoplasm"/>
    <property type="evidence" value="ECO:0007669"/>
    <property type="project" value="TreeGrafter"/>
</dbReference>
<evidence type="ECO:0000256" key="8">
    <source>
        <dbReference type="ARBA" id="ARBA00023229"/>
    </source>
</evidence>
<feature type="domain" description="Nudix hydrolase" evidence="12">
    <location>
        <begin position="28"/>
        <end position="160"/>
    </location>
</feature>
<dbReference type="CDD" id="cd02885">
    <property type="entry name" value="NUDIX_IPP_Isomerase"/>
    <property type="match status" value="1"/>
</dbReference>
<organism evidence="13 14">
    <name type="scientific">Pedobacter cryoconitis</name>
    <dbReference type="NCBI Taxonomy" id="188932"/>
    <lineage>
        <taxon>Bacteria</taxon>
        <taxon>Pseudomonadati</taxon>
        <taxon>Bacteroidota</taxon>
        <taxon>Sphingobacteriia</taxon>
        <taxon>Sphingobacteriales</taxon>
        <taxon>Sphingobacteriaceae</taxon>
        <taxon>Pedobacter</taxon>
    </lineage>
</organism>
<gene>
    <name evidence="13" type="ORF">HDE68_002897</name>
</gene>
<dbReference type="InterPro" id="IPR015797">
    <property type="entry name" value="NUDIX_hydrolase-like_dom_sf"/>
</dbReference>
<dbReference type="Pfam" id="PF00293">
    <property type="entry name" value="NUDIX"/>
    <property type="match status" value="1"/>
</dbReference>
<evidence type="ECO:0000256" key="7">
    <source>
        <dbReference type="ARBA" id="ARBA00023211"/>
    </source>
</evidence>
<keyword evidence="8" id="KW-0414">Isoprene biosynthesis</keyword>
<evidence type="ECO:0000259" key="12">
    <source>
        <dbReference type="PROSITE" id="PS51462"/>
    </source>
</evidence>
<name>A0A7W9E070_9SPHI</name>
<reference evidence="13 14" key="1">
    <citation type="submission" date="2020-08" db="EMBL/GenBank/DDBJ databases">
        <title>Genomic Encyclopedia of Type Strains, Phase IV (KMG-V): Genome sequencing to study the core and pangenomes of soil and plant-associated prokaryotes.</title>
        <authorList>
            <person name="Whitman W."/>
        </authorList>
    </citation>
    <scope>NUCLEOTIDE SEQUENCE [LARGE SCALE GENOMIC DNA]</scope>
    <source>
        <strain evidence="13 14">S3M1</strain>
    </source>
</reference>
<protein>
    <recommendedName>
        <fullName evidence="3 10">Isopentenyl-diphosphate delta-isomerase</fullName>
        <ecNumber evidence="3 10">5.3.3.2</ecNumber>
    </recommendedName>
</protein>
<evidence type="ECO:0000313" key="13">
    <source>
        <dbReference type="EMBL" id="MBB5636984.1"/>
    </source>
</evidence>
<keyword evidence="5" id="KW-0479">Metal-binding</keyword>
<evidence type="ECO:0000256" key="4">
    <source>
        <dbReference type="ARBA" id="ARBA00022490"/>
    </source>
</evidence>
<dbReference type="NCBIfam" id="NF002995">
    <property type="entry name" value="PRK03759.1"/>
    <property type="match status" value="1"/>
</dbReference>
<comment type="similarity">
    <text evidence="2">Belongs to the IPP isomerase type 1 family.</text>
</comment>
<evidence type="ECO:0000256" key="2">
    <source>
        <dbReference type="ARBA" id="ARBA00007579"/>
    </source>
</evidence>
<dbReference type="RefSeq" id="WP_183882880.1">
    <property type="nucleotide sequence ID" value="NZ_JACHCE010000004.1"/>
</dbReference>
<proteinExistence type="inferred from homology"/>
<dbReference type="InterPro" id="IPR000086">
    <property type="entry name" value="NUDIX_hydrolase_dom"/>
</dbReference>
<evidence type="ECO:0000256" key="6">
    <source>
        <dbReference type="ARBA" id="ARBA00022842"/>
    </source>
</evidence>
<keyword evidence="6" id="KW-0460">Magnesium</keyword>
<dbReference type="GO" id="GO:0050992">
    <property type="term" value="P:dimethylallyl diphosphate biosynthetic process"/>
    <property type="evidence" value="ECO:0007669"/>
    <property type="project" value="UniProtKB-UniPathway"/>
</dbReference>
<sequence length="171" mass="19917">MIEYVSLVDEKDNETGIMEKLAAHEQGLLHRAISVFIFNDKNELLLQRRAAGKYHSPLLWTNTCCSHPRPAEVLIDSAHRRLKEEMNMNCELSHQFSFIYKAEFENGLTEHELDHVFFGTTNQVPEPDPEEVAEWEYLSLDTIEKDVASLPEKYTAWFKLILPEIKRLITQ</sequence>
<dbReference type="GO" id="GO:0009240">
    <property type="term" value="P:isopentenyl diphosphate biosynthetic process"/>
    <property type="evidence" value="ECO:0007669"/>
    <property type="project" value="TreeGrafter"/>
</dbReference>
<keyword evidence="4" id="KW-0963">Cytoplasm</keyword>
<dbReference type="PANTHER" id="PTHR10885">
    <property type="entry name" value="ISOPENTENYL-DIPHOSPHATE DELTA-ISOMERASE"/>
    <property type="match status" value="1"/>
</dbReference>
<evidence type="ECO:0000256" key="9">
    <source>
        <dbReference type="ARBA" id="ARBA00023235"/>
    </source>
</evidence>
<dbReference type="PANTHER" id="PTHR10885:SF0">
    <property type="entry name" value="ISOPENTENYL-DIPHOSPHATE DELTA-ISOMERASE"/>
    <property type="match status" value="1"/>
</dbReference>
<dbReference type="InterPro" id="IPR011876">
    <property type="entry name" value="IsopentenylPP_isomerase_typ1"/>
</dbReference>
<evidence type="ECO:0000256" key="11">
    <source>
        <dbReference type="PIRSR" id="PIRSR018427-1"/>
    </source>
</evidence>
<feature type="active site" evidence="11">
    <location>
        <position position="112"/>
    </location>
</feature>
<dbReference type="EC" id="5.3.3.2" evidence="3 10"/>
<accession>A0A7W9E070</accession>
<evidence type="ECO:0000256" key="3">
    <source>
        <dbReference type="ARBA" id="ARBA00012057"/>
    </source>
</evidence>
<dbReference type="SUPFAM" id="SSF55811">
    <property type="entry name" value="Nudix"/>
    <property type="match status" value="1"/>
</dbReference>
<dbReference type="GO" id="GO:0004452">
    <property type="term" value="F:isopentenyl-diphosphate delta-isomerase activity"/>
    <property type="evidence" value="ECO:0007669"/>
    <property type="project" value="UniProtKB-UniRule"/>
</dbReference>
<comment type="caution">
    <text evidence="13">The sequence shown here is derived from an EMBL/GenBank/DDBJ whole genome shotgun (WGS) entry which is preliminary data.</text>
</comment>
<dbReference type="GO" id="GO:0046872">
    <property type="term" value="F:metal ion binding"/>
    <property type="evidence" value="ECO:0007669"/>
    <property type="project" value="UniProtKB-KW"/>
</dbReference>
<evidence type="ECO:0000256" key="5">
    <source>
        <dbReference type="ARBA" id="ARBA00022723"/>
    </source>
</evidence>